<name>A0AAN8SAU9_POLSC</name>
<accession>A0AAN8SAU9</accession>
<evidence type="ECO:0000313" key="2">
    <source>
        <dbReference type="Proteomes" id="UP001372834"/>
    </source>
</evidence>
<proteinExistence type="predicted"/>
<evidence type="ECO:0000313" key="1">
    <source>
        <dbReference type="EMBL" id="KAK6642842.1"/>
    </source>
</evidence>
<sequence length="196" mass="22547">MPAFLPVGFTVVSLSSDHFLRLYVSLFYNKLDFVRSNPKYLKFIETSGDCKEGMTAVQGDFVTPTEFTGNNKLLPSYQSHDILKSSSSNQENFKIKGKAVITWKNRWQEDKVWKQVLQVLVLHTLTIEEAIIIILANNVAVDEIYRVPRWFQTYFATLPKGKDKKKMNKINKVGGFHCSIISDRKLIFQGFTEITE</sequence>
<organism evidence="1 2">
    <name type="scientific">Polyplax serrata</name>
    <name type="common">Common mouse louse</name>
    <dbReference type="NCBI Taxonomy" id="468196"/>
    <lineage>
        <taxon>Eukaryota</taxon>
        <taxon>Metazoa</taxon>
        <taxon>Ecdysozoa</taxon>
        <taxon>Arthropoda</taxon>
        <taxon>Hexapoda</taxon>
        <taxon>Insecta</taxon>
        <taxon>Pterygota</taxon>
        <taxon>Neoptera</taxon>
        <taxon>Paraneoptera</taxon>
        <taxon>Psocodea</taxon>
        <taxon>Troctomorpha</taxon>
        <taxon>Phthiraptera</taxon>
        <taxon>Anoplura</taxon>
        <taxon>Polyplacidae</taxon>
        <taxon>Polyplax</taxon>
    </lineage>
</organism>
<reference evidence="1 2" key="1">
    <citation type="submission" date="2023-10" db="EMBL/GenBank/DDBJ databases">
        <title>Genomes of two closely related lineages of the louse Polyplax serrata with different host specificities.</title>
        <authorList>
            <person name="Martinu J."/>
            <person name="Tarabai H."/>
            <person name="Stefka J."/>
            <person name="Hypsa V."/>
        </authorList>
    </citation>
    <scope>NUCLEOTIDE SEQUENCE [LARGE SCALE GENOMIC DNA]</scope>
    <source>
        <strain evidence="1">HR10_N</strain>
    </source>
</reference>
<gene>
    <name evidence="1" type="ORF">RUM43_004344</name>
</gene>
<dbReference type="EMBL" id="JAWJWE010000002">
    <property type="protein sequence ID" value="KAK6642842.1"/>
    <property type="molecule type" value="Genomic_DNA"/>
</dbReference>
<comment type="caution">
    <text evidence="1">The sequence shown here is derived from an EMBL/GenBank/DDBJ whole genome shotgun (WGS) entry which is preliminary data.</text>
</comment>
<dbReference type="Proteomes" id="UP001372834">
    <property type="component" value="Unassembled WGS sequence"/>
</dbReference>
<dbReference type="AlphaFoldDB" id="A0AAN8SAU9"/>
<protein>
    <submittedName>
        <fullName evidence="1">Uncharacterized protein</fullName>
    </submittedName>
</protein>